<evidence type="ECO:0000256" key="1">
    <source>
        <dbReference type="ARBA" id="ARBA00022679"/>
    </source>
</evidence>
<keyword evidence="5" id="KW-1185">Reference proteome</keyword>
<keyword evidence="1" id="KW-0808">Transferase</keyword>
<dbReference type="SUPFAM" id="SSF55729">
    <property type="entry name" value="Acyl-CoA N-acyltransferases (Nat)"/>
    <property type="match status" value="1"/>
</dbReference>
<feature type="domain" description="N-acetyltransferase" evidence="3">
    <location>
        <begin position="9"/>
        <end position="155"/>
    </location>
</feature>
<organism evidence="4 5">
    <name type="scientific">Rufibacter sediminis</name>
    <dbReference type="NCBI Taxonomy" id="2762756"/>
    <lineage>
        <taxon>Bacteria</taxon>
        <taxon>Pseudomonadati</taxon>
        <taxon>Bacteroidota</taxon>
        <taxon>Cytophagia</taxon>
        <taxon>Cytophagales</taxon>
        <taxon>Hymenobacteraceae</taxon>
        <taxon>Rufibacter</taxon>
    </lineage>
</organism>
<sequence>MICTNTPTFCLSSVSPEAYDEVVAVWEASVRATHHFVTEAEILFYRPMLRQEYLWLVTLTCARDSHGKMLGFAGVAADKLEMLFLHPSARGKGIGKRLLQHAVQQLKITKVDVNEENEQAVGFYLHEGFTVINRSEVDNLGMPHPILHLELVKKT</sequence>
<dbReference type="RefSeq" id="WP_186638009.1">
    <property type="nucleotide sequence ID" value="NZ_JACOAF010000029.1"/>
</dbReference>
<dbReference type="PROSITE" id="PS51186">
    <property type="entry name" value="GNAT"/>
    <property type="match status" value="1"/>
</dbReference>
<evidence type="ECO:0000259" key="3">
    <source>
        <dbReference type="PROSITE" id="PS51186"/>
    </source>
</evidence>
<evidence type="ECO:0000313" key="5">
    <source>
        <dbReference type="Proteomes" id="UP000659698"/>
    </source>
</evidence>
<dbReference type="InterPro" id="IPR016181">
    <property type="entry name" value="Acyl_CoA_acyltransferase"/>
</dbReference>
<dbReference type="PANTHER" id="PTHR43800">
    <property type="entry name" value="PEPTIDYL-LYSINE N-ACETYLTRANSFERASE YJAB"/>
    <property type="match status" value="1"/>
</dbReference>
<evidence type="ECO:0000313" key="4">
    <source>
        <dbReference type="EMBL" id="MBC3540379.1"/>
    </source>
</evidence>
<dbReference type="EMBL" id="JACOAF010000029">
    <property type="protein sequence ID" value="MBC3540379.1"/>
    <property type="molecule type" value="Genomic_DNA"/>
</dbReference>
<evidence type="ECO:0000256" key="2">
    <source>
        <dbReference type="ARBA" id="ARBA00023315"/>
    </source>
</evidence>
<name>A0ABR6VT83_9BACT</name>
<dbReference type="CDD" id="cd04301">
    <property type="entry name" value="NAT_SF"/>
    <property type="match status" value="1"/>
</dbReference>
<gene>
    <name evidence="4" type="ORF">H7U12_11865</name>
</gene>
<keyword evidence="2" id="KW-0012">Acyltransferase</keyword>
<dbReference type="Proteomes" id="UP000659698">
    <property type="component" value="Unassembled WGS sequence"/>
</dbReference>
<accession>A0ABR6VT83</accession>
<proteinExistence type="predicted"/>
<dbReference type="PANTHER" id="PTHR43800:SF1">
    <property type="entry name" value="PEPTIDYL-LYSINE N-ACETYLTRANSFERASE YJAB"/>
    <property type="match status" value="1"/>
</dbReference>
<dbReference type="Pfam" id="PF13508">
    <property type="entry name" value="Acetyltransf_7"/>
    <property type="match status" value="1"/>
</dbReference>
<reference evidence="4 5" key="1">
    <citation type="journal article" date="2019" name="Int. J. Syst. Evol. Microbiol.">
        <title>Rufibacter sediminis sp. nov., isolated from freshwater lake sediment.</title>
        <authorList>
            <person name="Qu J.H."/>
            <person name="Zhang L.J."/>
            <person name="Fu Y.H."/>
            <person name="Li H.F."/>
        </authorList>
    </citation>
    <scope>NUCLEOTIDE SEQUENCE [LARGE SCALE GENOMIC DNA]</scope>
    <source>
        <strain evidence="4 5">H-1</strain>
    </source>
</reference>
<dbReference type="InterPro" id="IPR000182">
    <property type="entry name" value="GNAT_dom"/>
</dbReference>
<protein>
    <submittedName>
        <fullName evidence="4">GNAT family N-acetyltransferase</fullName>
    </submittedName>
</protein>
<dbReference type="Gene3D" id="3.40.630.30">
    <property type="match status" value="1"/>
</dbReference>
<comment type="caution">
    <text evidence="4">The sequence shown here is derived from an EMBL/GenBank/DDBJ whole genome shotgun (WGS) entry which is preliminary data.</text>
</comment>